<keyword evidence="3" id="KW-1185">Reference proteome</keyword>
<dbReference type="eggNOG" id="COG0662">
    <property type="taxonomic scope" value="Bacteria"/>
</dbReference>
<dbReference type="InterPro" id="IPR014710">
    <property type="entry name" value="RmlC-like_jellyroll"/>
</dbReference>
<dbReference type="STRING" id="994573.T472_0210400"/>
<dbReference type="RefSeq" id="WP_023387373.1">
    <property type="nucleotide sequence ID" value="NZ_AXUN02000176.1"/>
</dbReference>
<reference evidence="2 3" key="1">
    <citation type="journal article" date="2014" name="Genome Announc.">
        <title>Genome Sequence of Youngiibacter fragilis, the Type Strain of the Genus Youngiibacter.</title>
        <authorList>
            <person name="Wawrik C.B."/>
            <person name="Callaghan A.V."/>
            <person name="Stamps B.W."/>
            <person name="Wawrik B."/>
        </authorList>
    </citation>
    <scope>NUCLEOTIDE SEQUENCE [LARGE SCALE GENOMIC DNA]</scope>
    <source>
        <strain evidence="2 3">232.1</strain>
    </source>
</reference>
<dbReference type="SUPFAM" id="SSF51182">
    <property type="entry name" value="RmlC-like cupins"/>
    <property type="match status" value="1"/>
</dbReference>
<dbReference type="Proteomes" id="UP000017747">
    <property type="component" value="Unassembled WGS sequence"/>
</dbReference>
<name>V7I384_9CLOT</name>
<evidence type="ECO:0000313" key="3">
    <source>
        <dbReference type="Proteomes" id="UP000017747"/>
    </source>
</evidence>
<dbReference type="EMBL" id="AXUN02000176">
    <property type="protein sequence ID" value="ETA80705.1"/>
    <property type="molecule type" value="Genomic_DNA"/>
</dbReference>
<comment type="caution">
    <text evidence="2">The sequence shown here is derived from an EMBL/GenBank/DDBJ whole genome shotgun (WGS) entry which is preliminary data.</text>
</comment>
<feature type="domain" description="Cupin type-2" evidence="1">
    <location>
        <begin position="46"/>
        <end position="111"/>
    </location>
</feature>
<dbReference type="InterPro" id="IPR013096">
    <property type="entry name" value="Cupin_2"/>
</dbReference>
<dbReference type="CDD" id="cd02221">
    <property type="entry name" value="cupin_TM1287-like"/>
    <property type="match status" value="1"/>
</dbReference>
<evidence type="ECO:0000259" key="1">
    <source>
        <dbReference type="Pfam" id="PF07883"/>
    </source>
</evidence>
<protein>
    <submittedName>
        <fullName evidence="2">Cupin</fullName>
    </submittedName>
</protein>
<dbReference type="Gene3D" id="2.60.120.10">
    <property type="entry name" value="Jelly Rolls"/>
    <property type="match status" value="1"/>
</dbReference>
<dbReference type="AlphaFoldDB" id="V7I384"/>
<accession>V7I384</accession>
<gene>
    <name evidence="2" type="ORF">T472_0210400</name>
</gene>
<dbReference type="Pfam" id="PF07883">
    <property type="entry name" value="Cupin_2"/>
    <property type="match status" value="1"/>
</dbReference>
<dbReference type="PANTHER" id="PTHR36114">
    <property type="entry name" value="16.7 KDA PROTEIN IN WHIE LOCUS"/>
    <property type="match status" value="1"/>
</dbReference>
<proteinExistence type="predicted"/>
<dbReference type="PANTHER" id="PTHR36114:SF1">
    <property type="entry name" value="16.7 KDA PROTEIN IN WHIE LOCUS"/>
    <property type="match status" value="1"/>
</dbReference>
<organism evidence="2 3">
    <name type="scientific">Youngiibacter fragilis 232.1</name>
    <dbReference type="NCBI Taxonomy" id="994573"/>
    <lineage>
        <taxon>Bacteria</taxon>
        <taxon>Bacillati</taxon>
        <taxon>Bacillota</taxon>
        <taxon>Clostridia</taxon>
        <taxon>Eubacteriales</taxon>
        <taxon>Clostridiaceae</taxon>
        <taxon>Youngiibacter</taxon>
    </lineage>
</organism>
<dbReference type="InterPro" id="IPR011051">
    <property type="entry name" value="RmlC_Cupin_sf"/>
</dbReference>
<sequence>MIIRHSEEMKTILMEKMRGGTGTVTVRHLLNPDEMLGKGRLFAENILPPGASIGLHPHHGDIEAYYFVEGNGVYYNNDERFEVRPGDLTLVDDNDSHSIENTGDGVLRFIALILFTGENK</sequence>
<dbReference type="InterPro" id="IPR052044">
    <property type="entry name" value="PKS_Associated_Protein"/>
</dbReference>
<evidence type="ECO:0000313" key="2">
    <source>
        <dbReference type="EMBL" id="ETA80705.1"/>
    </source>
</evidence>